<dbReference type="OrthoDB" id="9803716at2"/>
<protein>
    <submittedName>
        <fullName evidence="1">Uncharacterized protein DUF3560</fullName>
    </submittedName>
</protein>
<dbReference type="RefSeq" id="WP_132022104.1">
    <property type="nucleotide sequence ID" value="NZ_CP016605.1"/>
</dbReference>
<dbReference type="InterPro" id="IPR021944">
    <property type="entry name" value="DUF3560"/>
</dbReference>
<evidence type="ECO:0000313" key="2">
    <source>
        <dbReference type="Proteomes" id="UP000294841"/>
    </source>
</evidence>
<proteinExistence type="predicted"/>
<evidence type="ECO:0000313" key="1">
    <source>
        <dbReference type="EMBL" id="TCP14323.1"/>
    </source>
</evidence>
<dbReference type="Pfam" id="PF12083">
    <property type="entry name" value="DUF3560"/>
    <property type="match status" value="1"/>
</dbReference>
<dbReference type="EMBL" id="SLXI01000001">
    <property type="protein sequence ID" value="TCP14323.1"/>
    <property type="molecule type" value="Genomic_DNA"/>
</dbReference>
<gene>
    <name evidence="1" type="ORF">EV697_101464</name>
</gene>
<accession>A0A4R2N336</accession>
<keyword evidence="2" id="KW-1185">Reference proteome</keyword>
<sequence length="215" mass="25076">MIINTYVKFAPAVFVAKCVEPHEKGEIITLTSKYGNETEVKVHNLVRQQDGYYFYSFTRCDGMNSQVRAMQKVERYQSYADNAVKRSQKYLESANEGKDFLSLGEPIKIGHHSEKRHRALIERNAQRINKSVEEMYKSESYKSKITYWESMADKIDLSMPESLEFFEFKLAEAKEIHQELKANPDKRAHSYSLTYAKKAINELEKKVKLAKLLWA</sequence>
<name>A0A4R2N336_9PAST</name>
<dbReference type="AlphaFoldDB" id="A0A4R2N336"/>
<comment type="caution">
    <text evidence="1">The sequence shown here is derived from an EMBL/GenBank/DDBJ whole genome shotgun (WGS) entry which is preliminary data.</text>
</comment>
<organism evidence="1 2">
    <name type="scientific">Bisgaardia hudsonensis</name>
    <dbReference type="NCBI Taxonomy" id="109472"/>
    <lineage>
        <taxon>Bacteria</taxon>
        <taxon>Pseudomonadati</taxon>
        <taxon>Pseudomonadota</taxon>
        <taxon>Gammaproteobacteria</taxon>
        <taxon>Pasteurellales</taxon>
        <taxon>Pasteurellaceae</taxon>
        <taxon>Bisgaardia</taxon>
    </lineage>
</organism>
<reference evidence="1 2" key="1">
    <citation type="submission" date="2019-03" db="EMBL/GenBank/DDBJ databases">
        <title>Genomic Encyclopedia of Type Strains, Phase IV (KMG-IV): sequencing the most valuable type-strain genomes for metagenomic binning, comparative biology and taxonomic classification.</title>
        <authorList>
            <person name="Goeker M."/>
        </authorList>
    </citation>
    <scope>NUCLEOTIDE SEQUENCE [LARGE SCALE GENOMIC DNA]</scope>
    <source>
        <strain evidence="1 2">DSM 28231</strain>
    </source>
</reference>
<dbReference type="Proteomes" id="UP000294841">
    <property type="component" value="Unassembled WGS sequence"/>
</dbReference>